<feature type="transmembrane region" description="Helical" evidence="7">
    <location>
        <begin position="45"/>
        <end position="65"/>
    </location>
</feature>
<dbReference type="InterPro" id="IPR036259">
    <property type="entry name" value="MFS_trans_sf"/>
</dbReference>
<dbReference type="InterPro" id="IPR010290">
    <property type="entry name" value="TM_effector"/>
</dbReference>
<dbReference type="EMBL" id="CAEZTJ010000074">
    <property type="protein sequence ID" value="CAB4569002.1"/>
    <property type="molecule type" value="Genomic_DNA"/>
</dbReference>
<dbReference type="PANTHER" id="PTHR23513:SF11">
    <property type="entry name" value="STAPHYLOFERRIN A TRANSPORTER"/>
    <property type="match status" value="1"/>
</dbReference>
<feature type="transmembrane region" description="Helical" evidence="7">
    <location>
        <begin position="308"/>
        <end position="330"/>
    </location>
</feature>
<proteinExistence type="predicted"/>
<comment type="subcellular location">
    <subcellularLocation>
        <location evidence="1">Cell membrane</location>
        <topology evidence="1">Multi-pass membrane protein</topology>
    </subcellularLocation>
</comment>
<dbReference type="Pfam" id="PF05977">
    <property type="entry name" value="MFS_3"/>
    <property type="match status" value="1"/>
</dbReference>
<keyword evidence="2" id="KW-0813">Transport</keyword>
<accession>A0A6J6DY25</accession>
<dbReference type="AlphaFoldDB" id="A0A6J6DY25"/>
<keyword evidence="4 7" id="KW-0812">Transmembrane</keyword>
<feature type="transmembrane region" description="Helical" evidence="7">
    <location>
        <begin position="285"/>
        <end position="302"/>
    </location>
</feature>
<evidence type="ECO:0000256" key="2">
    <source>
        <dbReference type="ARBA" id="ARBA00022448"/>
    </source>
</evidence>
<dbReference type="CDD" id="cd06173">
    <property type="entry name" value="MFS_MefA_like"/>
    <property type="match status" value="1"/>
</dbReference>
<evidence type="ECO:0000256" key="7">
    <source>
        <dbReference type="SAM" id="Phobius"/>
    </source>
</evidence>
<organism evidence="9">
    <name type="scientific">freshwater metagenome</name>
    <dbReference type="NCBI Taxonomy" id="449393"/>
    <lineage>
        <taxon>unclassified sequences</taxon>
        <taxon>metagenomes</taxon>
        <taxon>ecological metagenomes</taxon>
    </lineage>
</organism>
<protein>
    <submittedName>
        <fullName evidence="9">Unannotated protein</fullName>
    </submittedName>
</protein>
<dbReference type="GO" id="GO:0005886">
    <property type="term" value="C:plasma membrane"/>
    <property type="evidence" value="ECO:0007669"/>
    <property type="project" value="UniProtKB-SubCell"/>
</dbReference>
<evidence type="ECO:0000256" key="6">
    <source>
        <dbReference type="ARBA" id="ARBA00023136"/>
    </source>
</evidence>
<feature type="transmembrane region" description="Helical" evidence="7">
    <location>
        <begin position="172"/>
        <end position="189"/>
    </location>
</feature>
<evidence type="ECO:0000256" key="5">
    <source>
        <dbReference type="ARBA" id="ARBA00022989"/>
    </source>
</evidence>
<dbReference type="SUPFAM" id="SSF103473">
    <property type="entry name" value="MFS general substrate transporter"/>
    <property type="match status" value="1"/>
</dbReference>
<dbReference type="PANTHER" id="PTHR23513">
    <property type="entry name" value="INTEGRAL MEMBRANE EFFLUX PROTEIN-RELATED"/>
    <property type="match status" value="1"/>
</dbReference>
<dbReference type="Gene3D" id="1.20.1250.20">
    <property type="entry name" value="MFS general substrate transporter like domains"/>
    <property type="match status" value="1"/>
</dbReference>
<feature type="transmembrane region" description="Helical" evidence="7">
    <location>
        <begin position="370"/>
        <end position="392"/>
    </location>
</feature>
<feature type="transmembrane region" description="Helical" evidence="7">
    <location>
        <begin position="77"/>
        <end position="97"/>
    </location>
</feature>
<keyword evidence="6 7" id="KW-0472">Membrane</keyword>
<feature type="domain" description="Major facilitator superfamily (MFS) profile" evidence="8">
    <location>
        <begin position="1"/>
        <end position="396"/>
    </location>
</feature>
<keyword evidence="5 7" id="KW-1133">Transmembrane helix</keyword>
<evidence type="ECO:0000256" key="4">
    <source>
        <dbReference type="ARBA" id="ARBA00022692"/>
    </source>
</evidence>
<keyword evidence="3" id="KW-1003">Cell membrane</keyword>
<evidence type="ECO:0000313" key="9">
    <source>
        <dbReference type="EMBL" id="CAB4569002.1"/>
    </source>
</evidence>
<name>A0A6J6DY25_9ZZZZ</name>
<dbReference type="GO" id="GO:0022857">
    <property type="term" value="F:transmembrane transporter activity"/>
    <property type="evidence" value="ECO:0007669"/>
    <property type="project" value="InterPro"/>
</dbReference>
<feature type="transmembrane region" description="Helical" evidence="7">
    <location>
        <begin position="219"/>
        <end position="242"/>
    </location>
</feature>
<reference evidence="9" key="1">
    <citation type="submission" date="2020-05" db="EMBL/GenBank/DDBJ databases">
        <authorList>
            <person name="Chiriac C."/>
            <person name="Salcher M."/>
            <person name="Ghai R."/>
            <person name="Kavagutti S V."/>
        </authorList>
    </citation>
    <scope>NUCLEOTIDE SEQUENCE</scope>
</reference>
<dbReference type="PROSITE" id="PS50850">
    <property type="entry name" value="MFS"/>
    <property type="match status" value="1"/>
</dbReference>
<evidence type="ECO:0000256" key="1">
    <source>
        <dbReference type="ARBA" id="ARBA00004651"/>
    </source>
</evidence>
<feature type="transmembrane region" description="Helical" evidence="7">
    <location>
        <begin position="254"/>
        <end position="273"/>
    </location>
</feature>
<evidence type="ECO:0000259" key="8">
    <source>
        <dbReference type="PROSITE" id="PS50850"/>
    </source>
</evidence>
<gene>
    <name evidence="9" type="ORF">UFOPK1650_00604</name>
</gene>
<feature type="transmembrane region" description="Helical" evidence="7">
    <location>
        <begin position="342"/>
        <end position="364"/>
    </location>
</feature>
<dbReference type="InterPro" id="IPR020846">
    <property type="entry name" value="MFS_dom"/>
</dbReference>
<sequence>MATLRSFKHRNYRILYPANAVSNIGTWAQRVAQDWLVLELTGSSFYLGIVTGLQFVPALLFSMQGGKMADRFNKRRVLIYCNLGGFVSSFALGILILTDLIQLWHVFFFAFTLGLASALDAPVRQAFTSEIVGKADLPNAVSLNSANFNAARLIGPGLSGLLIAAFGTGPSFLLNALSFLGVVVSLYAIRESELFIEAKPNINSKVREAIAYIKARPDLYGTMIVVFFATTFGFNFAIYNALMTTKVFGLGVEVFGALGSILAIGSLTGALVSAKFEKKRTPKQVMFGVMGFGIALMIGSQSPNFTVYAVILPFTGFIALLTMITANSLMQVRTDPVIRGRVMGVYLTVFLGGTPIGSPILGALAGVIGIQWTMMLCGAVTALAGLITYLVLKEKIGNPESYALDDVLETTYDDK</sequence>
<evidence type="ECO:0000256" key="3">
    <source>
        <dbReference type="ARBA" id="ARBA00022475"/>
    </source>
</evidence>